<organism evidence="1 2">
    <name type="scientific">Melastoma candidum</name>
    <dbReference type="NCBI Taxonomy" id="119954"/>
    <lineage>
        <taxon>Eukaryota</taxon>
        <taxon>Viridiplantae</taxon>
        <taxon>Streptophyta</taxon>
        <taxon>Embryophyta</taxon>
        <taxon>Tracheophyta</taxon>
        <taxon>Spermatophyta</taxon>
        <taxon>Magnoliopsida</taxon>
        <taxon>eudicotyledons</taxon>
        <taxon>Gunneridae</taxon>
        <taxon>Pentapetalae</taxon>
        <taxon>rosids</taxon>
        <taxon>malvids</taxon>
        <taxon>Myrtales</taxon>
        <taxon>Melastomataceae</taxon>
        <taxon>Melastomatoideae</taxon>
        <taxon>Melastomateae</taxon>
        <taxon>Melastoma</taxon>
    </lineage>
</organism>
<dbReference type="EMBL" id="CM042889">
    <property type="protein sequence ID" value="KAI4318427.1"/>
    <property type="molecule type" value="Genomic_DNA"/>
</dbReference>
<sequence length="69" mass="7986">MVVKRGGRFLCLRLSHIDIPVFKDIYDFYAFSVIPSMGGLVSCCRESYQYLVESIRRYPPQDKFCLNGS</sequence>
<evidence type="ECO:0000313" key="1">
    <source>
        <dbReference type="EMBL" id="KAI4318427.1"/>
    </source>
</evidence>
<proteinExistence type="predicted"/>
<gene>
    <name evidence="1" type="ORF">MLD38_032131</name>
</gene>
<name>A0ACB9M2U5_9MYRT</name>
<evidence type="ECO:0000313" key="2">
    <source>
        <dbReference type="Proteomes" id="UP001057402"/>
    </source>
</evidence>
<accession>A0ACB9M2U5</accession>
<dbReference type="Proteomes" id="UP001057402">
    <property type="component" value="Chromosome 10"/>
</dbReference>
<protein>
    <submittedName>
        <fullName evidence="1">Uncharacterized protein</fullName>
    </submittedName>
</protein>
<comment type="caution">
    <text evidence="1">The sequence shown here is derived from an EMBL/GenBank/DDBJ whole genome shotgun (WGS) entry which is preliminary data.</text>
</comment>
<reference evidence="2" key="1">
    <citation type="journal article" date="2023" name="Front. Plant Sci.">
        <title>Chromosomal-level genome assembly of Melastoma candidum provides insights into trichome evolution.</title>
        <authorList>
            <person name="Zhong Y."/>
            <person name="Wu W."/>
            <person name="Sun C."/>
            <person name="Zou P."/>
            <person name="Liu Y."/>
            <person name="Dai S."/>
            <person name="Zhou R."/>
        </authorList>
    </citation>
    <scope>NUCLEOTIDE SEQUENCE [LARGE SCALE GENOMIC DNA]</scope>
</reference>
<keyword evidence="2" id="KW-1185">Reference proteome</keyword>